<dbReference type="Proteomes" id="UP000719412">
    <property type="component" value="Unassembled WGS sequence"/>
</dbReference>
<comment type="caution">
    <text evidence="1">The sequence shown here is derived from an EMBL/GenBank/DDBJ whole genome shotgun (WGS) entry which is preliminary data.</text>
</comment>
<proteinExistence type="predicted"/>
<protein>
    <submittedName>
        <fullName evidence="1">Uncharacterized protein</fullName>
    </submittedName>
</protein>
<reference evidence="1" key="1">
    <citation type="journal article" date="2020" name="J Insects Food Feed">
        <title>The yellow mealworm (Tenebrio molitor) genome: a resource for the emerging insects as food and feed industry.</title>
        <authorList>
            <person name="Eriksson T."/>
            <person name="Andere A."/>
            <person name="Kelstrup H."/>
            <person name="Emery V."/>
            <person name="Picard C."/>
        </authorList>
    </citation>
    <scope>NUCLEOTIDE SEQUENCE</scope>
    <source>
        <strain evidence="1">Stoneville</strain>
        <tissue evidence="1">Whole head</tissue>
    </source>
</reference>
<organism evidence="1 2">
    <name type="scientific">Tenebrio molitor</name>
    <name type="common">Yellow mealworm beetle</name>
    <dbReference type="NCBI Taxonomy" id="7067"/>
    <lineage>
        <taxon>Eukaryota</taxon>
        <taxon>Metazoa</taxon>
        <taxon>Ecdysozoa</taxon>
        <taxon>Arthropoda</taxon>
        <taxon>Hexapoda</taxon>
        <taxon>Insecta</taxon>
        <taxon>Pterygota</taxon>
        <taxon>Neoptera</taxon>
        <taxon>Endopterygota</taxon>
        <taxon>Coleoptera</taxon>
        <taxon>Polyphaga</taxon>
        <taxon>Cucujiformia</taxon>
        <taxon>Tenebrionidae</taxon>
        <taxon>Tenebrio</taxon>
    </lineage>
</organism>
<sequence>MGANRDDKRWDDNLINVQLGINDTFNKAIGATPSEALMGYRVVGHGLLDAGESSMVDVIEIRDRMVKDAERYQAEMKRRYDEVRLPSKVYAVGDFVLLRITSNVATGQSHKLLPKWRGPFKVTRVLGNDRYVVEDIPGSKRSRLKYQSTAGAENMKPWIPFKCSKTCAQPSAFPYPPEKNPPKEGQKAYKGGTSAILGRGIKCVAGAGVNVVESEQAGGAGTLESKPNRSCGFATSATEGSSNRTLCGFNRRRRRRLLDRFVPETHPEDPDFTRTGPTVLPSTPPASPPTLIGICLLTIPFELLQNHLTRVQRERRYSTYCNFLPQHQSFLSHDLYFRLQDHNNSGRNRNQ</sequence>
<evidence type="ECO:0000313" key="2">
    <source>
        <dbReference type="Proteomes" id="UP000719412"/>
    </source>
</evidence>
<dbReference type="AlphaFoldDB" id="A0A8J6LBX4"/>
<dbReference type="EMBL" id="JABDTM020023723">
    <property type="protein sequence ID" value="KAH0814957.1"/>
    <property type="molecule type" value="Genomic_DNA"/>
</dbReference>
<name>A0A8J6LBX4_TENMO</name>
<keyword evidence="2" id="KW-1185">Reference proteome</keyword>
<reference evidence="1" key="2">
    <citation type="submission" date="2021-08" db="EMBL/GenBank/DDBJ databases">
        <authorList>
            <person name="Eriksson T."/>
        </authorList>
    </citation>
    <scope>NUCLEOTIDE SEQUENCE</scope>
    <source>
        <strain evidence="1">Stoneville</strain>
        <tissue evidence="1">Whole head</tissue>
    </source>
</reference>
<evidence type="ECO:0000313" key="1">
    <source>
        <dbReference type="EMBL" id="KAH0814957.1"/>
    </source>
</evidence>
<gene>
    <name evidence="1" type="ORF">GEV33_007834</name>
</gene>
<accession>A0A8J6LBX4</accession>